<dbReference type="Proteomes" id="UP000540412">
    <property type="component" value="Unassembled WGS sequence"/>
</dbReference>
<evidence type="ECO:0000313" key="1">
    <source>
        <dbReference type="EMBL" id="MBB5917623.1"/>
    </source>
</evidence>
<proteinExistence type="predicted"/>
<dbReference type="AlphaFoldDB" id="A0A7W9PL05"/>
<reference evidence="1 2" key="1">
    <citation type="submission" date="2020-08" db="EMBL/GenBank/DDBJ databases">
        <title>Sequencing the genomes of 1000 actinobacteria strains.</title>
        <authorList>
            <person name="Klenk H.-P."/>
        </authorList>
    </citation>
    <scope>NUCLEOTIDE SEQUENCE [LARGE SCALE GENOMIC DNA]</scope>
    <source>
        <strain evidence="1 2">DSM 43582</strain>
    </source>
</reference>
<keyword evidence="2" id="KW-1185">Reference proteome</keyword>
<comment type="caution">
    <text evidence="1">The sequence shown here is derived from an EMBL/GenBank/DDBJ whole genome shotgun (WGS) entry which is preliminary data.</text>
</comment>
<dbReference type="EMBL" id="JACHIT010000002">
    <property type="protein sequence ID" value="MBB5917623.1"/>
    <property type="molecule type" value="Genomic_DNA"/>
</dbReference>
<protein>
    <submittedName>
        <fullName evidence="1">Uncharacterized protein</fullName>
    </submittedName>
</protein>
<sequence length="66" mass="7421">MTDVYHQAWIWPLIVEGTMTQATIALISLARPHHTNNALTLSTVDSIATEHQARRRSSSRSTIRHA</sequence>
<accession>A0A7W9PL05</accession>
<organism evidence="1 2">
    <name type="scientific">Nocardia transvalensis</name>
    <dbReference type="NCBI Taxonomy" id="37333"/>
    <lineage>
        <taxon>Bacteria</taxon>
        <taxon>Bacillati</taxon>
        <taxon>Actinomycetota</taxon>
        <taxon>Actinomycetes</taxon>
        <taxon>Mycobacteriales</taxon>
        <taxon>Nocardiaceae</taxon>
        <taxon>Nocardia</taxon>
    </lineage>
</organism>
<name>A0A7W9PL05_9NOCA</name>
<dbReference type="RefSeq" id="WP_157185460.1">
    <property type="nucleotide sequence ID" value="NZ_JACHIT010000002.1"/>
</dbReference>
<gene>
    <name evidence="1" type="ORF">BJY24_006535</name>
</gene>
<evidence type="ECO:0000313" key="2">
    <source>
        <dbReference type="Proteomes" id="UP000540412"/>
    </source>
</evidence>